<dbReference type="EMBL" id="JAVDRL010000003">
    <property type="protein sequence ID" value="MDR6530580.1"/>
    <property type="molecule type" value="Genomic_DNA"/>
</dbReference>
<evidence type="ECO:0000313" key="11">
    <source>
        <dbReference type="Proteomes" id="UP001262754"/>
    </source>
</evidence>
<keyword evidence="8" id="KW-0732">Signal</keyword>
<reference evidence="10 11" key="1">
    <citation type="submission" date="2023-07" db="EMBL/GenBank/DDBJ databases">
        <title>Sorghum-associated microbial communities from plants grown in Nebraska, USA.</title>
        <authorList>
            <person name="Schachtman D."/>
        </authorList>
    </citation>
    <scope>NUCLEOTIDE SEQUENCE [LARGE SCALE GENOMIC DNA]</scope>
    <source>
        <strain evidence="10 11">DS2154</strain>
    </source>
</reference>
<comment type="similarity">
    <text evidence="2 7">Belongs to the class-C beta-lactamase family.</text>
</comment>
<evidence type="ECO:0000256" key="8">
    <source>
        <dbReference type="SAM" id="SignalP"/>
    </source>
</evidence>
<dbReference type="Pfam" id="PF00144">
    <property type="entry name" value="Beta-lactamase"/>
    <property type="match status" value="1"/>
</dbReference>
<dbReference type="InterPro" id="IPR001466">
    <property type="entry name" value="Beta-lactam-related"/>
</dbReference>
<keyword evidence="6" id="KW-0802">TPR repeat</keyword>
<evidence type="ECO:0000256" key="4">
    <source>
        <dbReference type="ARBA" id="ARBA00022801"/>
    </source>
</evidence>
<evidence type="ECO:0000256" key="1">
    <source>
        <dbReference type="ARBA" id="ARBA00001526"/>
    </source>
</evidence>
<evidence type="ECO:0000256" key="3">
    <source>
        <dbReference type="ARBA" id="ARBA00012865"/>
    </source>
</evidence>
<evidence type="ECO:0000313" key="10">
    <source>
        <dbReference type="EMBL" id="MDR6530580.1"/>
    </source>
</evidence>
<dbReference type="InterPro" id="IPR050491">
    <property type="entry name" value="AmpC-like"/>
</dbReference>
<evidence type="ECO:0000256" key="5">
    <source>
        <dbReference type="ARBA" id="ARBA00023251"/>
    </source>
</evidence>
<keyword evidence="11" id="KW-1185">Reference proteome</keyword>
<dbReference type="PROSITE" id="PS50005">
    <property type="entry name" value="TPR"/>
    <property type="match status" value="1"/>
</dbReference>
<feature type="chain" id="PRO_5047179086" description="Beta-lactamase" evidence="8">
    <location>
        <begin position="43"/>
        <end position="503"/>
    </location>
</feature>
<dbReference type="InterPro" id="IPR001586">
    <property type="entry name" value="Beta-lactam_class-C_AS"/>
</dbReference>
<organism evidence="10 11">
    <name type="scientific">Caulobacter rhizosphaerae</name>
    <dbReference type="NCBI Taxonomy" id="2010972"/>
    <lineage>
        <taxon>Bacteria</taxon>
        <taxon>Pseudomonadati</taxon>
        <taxon>Pseudomonadota</taxon>
        <taxon>Alphaproteobacteria</taxon>
        <taxon>Caulobacterales</taxon>
        <taxon>Caulobacteraceae</taxon>
        <taxon>Caulobacter</taxon>
    </lineage>
</organism>
<feature type="domain" description="Beta-lactamase-related" evidence="9">
    <location>
        <begin position="52"/>
        <end position="381"/>
    </location>
</feature>
<proteinExistence type="inferred from homology"/>
<evidence type="ECO:0000259" key="9">
    <source>
        <dbReference type="Pfam" id="PF00144"/>
    </source>
</evidence>
<keyword evidence="4 7" id="KW-0378">Hydrolase</keyword>
<protein>
    <recommendedName>
        <fullName evidence="3 7">Beta-lactamase</fullName>
        <ecNumber evidence="3 7">3.5.2.6</ecNumber>
    </recommendedName>
</protein>
<keyword evidence="5 7" id="KW-0046">Antibiotic resistance</keyword>
<dbReference type="InterPro" id="IPR012338">
    <property type="entry name" value="Beta-lactam/transpept-like"/>
</dbReference>
<dbReference type="EC" id="3.5.2.6" evidence="3 7"/>
<dbReference type="SUPFAM" id="SSF56601">
    <property type="entry name" value="beta-lactamase/transpeptidase-like"/>
    <property type="match status" value="1"/>
</dbReference>
<evidence type="ECO:0000256" key="6">
    <source>
        <dbReference type="PROSITE-ProRule" id="PRU00339"/>
    </source>
</evidence>
<dbReference type="PROSITE" id="PS00336">
    <property type="entry name" value="BETA_LACTAMASE_C"/>
    <property type="match status" value="1"/>
</dbReference>
<name>A0ABU1MXJ9_9CAUL</name>
<accession>A0ABU1MXJ9</accession>
<dbReference type="PANTHER" id="PTHR46825">
    <property type="entry name" value="D-ALANYL-D-ALANINE-CARBOXYPEPTIDASE/ENDOPEPTIDASE AMPH"/>
    <property type="match status" value="1"/>
</dbReference>
<sequence>MSFIPRTSLISSLPPRASGLARRELLALAPAIPLALSGAANAAGTADPVGTIVAEFVRAGRVDGISAAVVHGGRTRFHNAGLIARGGSTPATERSVYEIGSISKTFTGLLLAHAILEGRAAASDDVRKHLPPGYDNLARGDRPVRLIDLVDTTSALPDNLPDWRQAIGDAKPEQIPFIAAKLLDGYTSQTLMADLRTASLVDKPGATPRHSNVASQLVGIALERLYGRPYEALLAQYVERPLGMASGVAAPSAALVAQGYDLSGPATPALTAPVVRAAGGLRYSTADMARYLAAQLAARDPAVTLTHQPAWGSPDTGAIGFHWMIAKTADSQVYLRHGGGTFGFSSYCDFYPDKGYGIVLLANRAGLEGALQSAADAAHEALFGRPKGLAALEAALEQSRYADVAASVADARRRFPELHLTEERVNGWGYRLLFAPRPAEAKALFGYNVAQHPDSANAHDSYAEALAATGDKAGAIAEYRRSLVLDPANDNARKMIAKILADK</sequence>
<gene>
    <name evidence="10" type="ORF">J2800_001316</name>
</gene>
<dbReference type="Proteomes" id="UP001262754">
    <property type="component" value="Unassembled WGS sequence"/>
</dbReference>
<dbReference type="InterPro" id="IPR011990">
    <property type="entry name" value="TPR-like_helical_dom_sf"/>
</dbReference>
<dbReference type="PANTHER" id="PTHR46825:SF9">
    <property type="entry name" value="BETA-LACTAMASE-RELATED DOMAIN-CONTAINING PROTEIN"/>
    <property type="match status" value="1"/>
</dbReference>
<dbReference type="InterPro" id="IPR019734">
    <property type="entry name" value="TPR_rpt"/>
</dbReference>
<feature type="repeat" description="TPR" evidence="6">
    <location>
        <begin position="456"/>
        <end position="489"/>
    </location>
</feature>
<dbReference type="Gene3D" id="1.25.40.10">
    <property type="entry name" value="Tetratricopeptide repeat domain"/>
    <property type="match status" value="1"/>
</dbReference>
<comment type="caution">
    <text evidence="10">The sequence shown here is derived from an EMBL/GenBank/DDBJ whole genome shotgun (WGS) entry which is preliminary data.</text>
</comment>
<dbReference type="RefSeq" id="WP_310030149.1">
    <property type="nucleotide sequence ID" value="NZ_JAVDRL010000003.1"/>
</dbReference>
<dbReference type="Gene3D" id="3.40.710.10">
    <property type="entry name" value="DD-peptidase/beta-lactamase superfamily"/>
    <property type="match status" value="1"/>
</dbReference>
<dbReference type="SUPFAM" id="SSF48452">
    <property type="entry name" value="TPR-like"/>
    <property type="match status" value="1"/>
</dbReference>
<comment type="catalytic activity">
    <reaction evidence="1 7">
        <text>a beta-lactam + H2O = a substituted beta-amino acid</text>
        <dbReference type="Rhea" id="RHEA:20401"/>
        <dbReference type="ChEBI" id="CHEBI:15377"/>
        <dbReference type="ChEBI" id="CHEBI:35627"/>
        <dbReference type="ChEBI" id="CHEBI:140347"/>
        <dbReference type="EC" id="3.5.2.6"/>
    </reaction>
</comment>
<evidence type="ECO:0000256" key="2">
    <source>
        <dbReference type="ARBA" id="ARBA00007840"/>
    </source>
</evidence>
<feature type="signal peptide" evidence="8">
    <location>
        <begin position="1"/>
        <end position="42"/>
    </location>
</feature>
<evidence type="ECO:0000256" key="7">
    <source>
        <dbReference type="RuleBase" id="RU361140"/>
    </source>
</evidence>